<dbReference type="EMBL" id="AYYR01000054">
    <property type="protein sequence ID" value="KRM75305.1"/>
    <property type="molecule type" value="Genomic_DNA"/>
</dbReference>
<accession>A0A0R2BG08</accession>
<feature type="compositionally biased region" description="Low complexity" evidence="1">
    <location>
        <begin position="604"/>
        <end position="626"/>
    </location>
</feature>
<evidence type="ECO:0000259" key="2">
    <source>
        <dbReference type="Pfam" id="PF17965"/>
    </source>
</evidence>
<feature type="compositionally biased region" description="Low complexity" evidence="1">
    <location>
        <begin position="306"/>
        <end position="340"/>
    </location>
</feature>
<proteinExistence type="predicted"/>
<feature type="region of interest" description="Disordered" evidence="1">
    <location>
        <begin position="576"/>
        <end position="639"/>
    </location>
</feature>
<feature type="region of interest" description="Disordered" evidence="1">
    <location>
        <begin position="306"/>
        <end position="349"/>
    </location>
</feature>
<sequence length="674" mass="71114">MMKVTIGEKHDRQLSKWITLGVASSVLFLASQANQGVTANADTGGSTTSSSNTGTPTTTMPNVNNIGLSLSSDGEFTVSGNNWTQVSANSNYSIIAYDVTKDSTGDYIYHKDSKLVLLFNSDEDLSNGSFALNADDGTGDYDSGSFTTTKVGGKIYSGVYLDSGMIKDIVQKNIAGHTSTLKLTNGPSTVSDSLKLNIDEQLTVNLPTQNEQTDGQNASTFLVGQSVSLSDDFGDDNIAAYTLTADDITMKADGSSTGSYEYYLSTTGRTHITKLISEKSIKNSFVDLSAESTYGQFELLAQGASTTGSSSTSSAASTDGSTSSSNPSTTSNDNGSGTDTESTGGNSVPTADTYTYTINYVNNLNRIVDTKVITGTAKSNQTIDYNDYLPSGYEIASGQATSDDHYFDKDHTINIKVVVSNTLVSGTVEYVDQNNNQVTTDALKVASGALQLYSVTVPSGYVLASGQRTSVPFIWTNADSSKNTLIIHLIKLATQDYGTTTVNYVDADNGKTLDSESFTGIVGTRVPFDTSTIVSRFLKEGYLVQSNGTLATAWYTTQGQTLTVVLKKQATTKTVTPKSSGRVVLPSTMKQPASQTTTKSGNNSTTPVASATPSSTNGTSTTPMSNASTGTVSTGDASPSISECPLCYSDRRCYPVYVRCSHSIYGGINAANDR</sequence>
<feature type="compositionally biased region" description="Polar residues" evidence="1">
    <location>
        <begin position="627"/>
        <end position="639"/>
    </location>
</feature>
<dbReference type="Proteomes" id="UP000051845">
    <property type="component" value="Unassembled WGS sequence"/>
</dbReference>
<comment type="caution">
    <text evidence="3">The sequence shown here is derived from an EMBL/GenBank/DDBJ whole genome shotgun (WGS) entry which is preliminary data.</text>
</comment>
<evidence type="ECO:0000256" key="1">
    <source>
        <dbReference type="SAM" id="MobiDB-lite"/>
    </source>
</evidence>
<feature type="compositionally biased region" description="Low complexity" evidence="1">
    <location>
        <begin position="43"/>
        <end position="59"/>
    </location>
</feature>
<feature type="region of interest" description="Disordered" evidence="1">
    <location>
        <begin position="39"/>
        <end position="64"/>
    </location>
</feature>
<organism evidence="3 4">
    <name type="scientific">Secundilactobacillus collinoides DSM 20515 = JCM 1123</name>
    <dbReference type="NCBI Taxonomy" id="1423733"/>
    <lineage>
        <taxon>Bacteria</taxon>
        <taxon>Bacillati</taxon>
        <taxon>Bacillota</taxon>
        <taxon>Bacilli</taxon>
        <taxon>Lactobacillales</taxon>
        <taxon>Lactobacillaceae</taxon>
        <taxon>Secundilactobacillus</taxon>
    </lineage>
</organism>
<dbReference type="PATRIC" id="fig|1423733.4.peg.2609"/>
<gene>
    <name evidence="3" type="ORF">FC82_GL002494</name>
</gene>
<dbReference type="Pfam" id="PF17965">
    <property type="entry name" value="MucBP_2"/>
    <property type="match status" value="1"/>
</dbReference>
<feature type="domain" description="Mucin binding" evidence="2">
    <location>
        <begin position="499"/>
        <end position="567"/>
    </location>
</feature>
<dbReference type="AlphaFoldDB" id="A0A0R2BG08"/>
<feature type="compositionally biased region" description="Polar residues" evidence="1">
    <location>
        <begin position="588"/>
        <end position="603"/>
    </location>
</feature>
<reference evidence="3 4" key="1">
    <citation type="journal article" date="2015" name="Genome Announc.">
        <title>Expanding the biotechnology potential of lactobacilli through comparative genomics of 213 strains and associated genera.</title>
        <authorList>
            <person name="Sun Z."/>
            <person name="Harris H.M."/>
            <person name="McCann A."/>
            <person name="Guo C."/>
            <person name="Argimon S."/>
            <person name="Zhang W."/>
            <person name="Yang X."/>
            <person name="Jeffery I.B."/>
            <person name="Cooney J.C."/>
            <person name="Kagawa T.F."/>
            <person name="Liu W."/>
            <person name="Song Y."/>
            <person name="Salvetti E."/>
            <person name="Wrobel A."/>
            <person name="Rasinkangas P."/>
            <person name="Parkhill J."/>
            <person name="Rea M.C."/>
            <person name="O'Sullivan O."/>
            <person name="Ritari J."/>
            <person name="Douillard F.P."/>
            <person name="Paul Ross R."/>
            <person name="Yang R."/>
            <person name="Briner A.E."/>
            <person name="Felis G.E."/>
            <person name="de Vos W.M."/>
            <person name="Barrangou R."/>
            <person name="Klaenhammer T.R."/>
            <person name="Caufield P.W."/>
            <person name="Cui Y."/>
            <person name="Zhang H."/>
            <person name="O'Toole P.W."/>
        </authorList>
    </citation>
    <scope>NUCLEOTIDE SEQUENCE [LARGE SCALE GENOMIC DNA]</scope>
    <source>
        <strain evidence="3 4">DSM 20515</strain>
    </source>
</reference>
<evidence type="ECO:0000313" key="4">
    <source>
        <dbReference type="Proteomes" id="UP000051845"/>
    </source>
</evidence>
<name>A0A0R2BG08_SECCO</name>
<protein>
    <recommendedName>
        <fullName evidence="2">Mucin binding domain-containing protein</fullName>
    </recommendedName>
</protein>
<dbReference type="Gene3D" id="3.10.20.470">
    <property type="match status" value="1"/>
</dbReference>
<evidence type="ECO:0000313" key="3">
    <source>
        <dbReference type="EMBL" id="KRM75305.1"/>
    </source>
</evidence>
<dbReference type="InterPro" id="IPR041558">
    <property type="entry name" value="MucBP_2"/>
</dbReference>